<proteinExistence type="predicted"/>
<name>A0A699SSN2_TANCI</name>
<protein>
    <submittedName>
        <fullName evidence="2">Uncharacterized protein</fullName>
    </submittedName>
</protein>
<feature type="compositionally biased region" description="Low complexity" evidence="1">
    <location>
        <begin position="68"/>
        <end position="81"/>
    </location>
</feature>
<dbReference type="EMBL" id="BKCJ011188849">
    <property type="protein sequence ID" value="GFD01052.1"/>
    <property type="molecule type" value="Genomic_DNA"/>
</dbReference>
<organism evidence="2">
    <name type="scientific">Tanacetum cinerariifolium</name>
    <name type="common">Dalmatian daisy</name>
    <name type="synonym">Chrysanthemum cinerariifolium</name>
    <dbReference type="NCBI Taxonomy" id="118510"/>
    <lineage>
        <taxon>Eukaryota</taxon>
        <taxon>Viridiplantae</taxon>
        <taxon>Streptophyta</taxon>
        <taxon>Embryophyta</taxon>
        <taxon>Tracheophyta</taxon>
        <taxon>Spermatophyta</taxon>
        <taxon>Magnoliopsida</taxon>
        <taxon>eudicotyledons</taxon>
        <taxon>Gunneridae</taxon>
        <taxon>Pentapetalae</taxon>
        <taxon>asterids</taxon>
        <taxon>campanulids</taxon>
        <taxon>Asterales</taxon>
        <taxon>Asteraceae</taxon>
        <taxon>Asteroideae</taxon>
        <taxon>Anthemideae</taxon>
        <taxon>Anthemidinae</taxon>
        <taxon>Tanacetum</taxon>
    </lineage>
</organism>
<sequence>ARFMPRKSFATLADHLQEVMVDSLPTMVEKQVPQTTCRTYAIHPRDQNDPHDDAHPEGENSANWQNTSEYEVYVSRESSSG</sequence>
<gene>
    <name evidence="2" type="ORF">Tci_873021</name>
</gene>
<evidence type="ECO:0000256" key="1">
    <source>
        <dbReference type="SAM" id="MobiDB-lite"/>
    </source>
</evidence>
<accession>A0A699SSN2</accession>
<feature type="compositionally biased region" description="Basic and acidic residues" evidence="1">
    <location>
        <begin position="43"/>
        <end position="58"/>
    </location>
</feature>
<feature type="region of interest" description="Disordered" evidence="1">
    <location>
        <begin position="40"/>
        <end position="81"/>
    </location>
</feature>
<dbReference type="AlphaFoldDB" id="A0A699SSN2"/>
<evidence type="ECO:0000313" key="2">
    <source>
        <dbReference type="EMBL" id="GFD01052.1"/>
    </source>
</evidence>
<reference evidence="2" key="1">
    <citation type="journal article" date="2019" name="Sci. Rep.">
        <title>Draft genome of Tanacetum cinerariifolium, the natural source of mosquito coil.</title>
        <authorList>
            <person name="Yamashiro T."/>
            <person name="Shiraishi A."/>
            <person name="Satake H."/>
            <person name="Nakayama K."/>
        </authorList>
    </citation>
    <scope>NUCLEOTIDE SEQUENCE</scope>
</reference>
<comment type="caution">
    <text evidence="2">The sequence shown here is derived from an EMBL/GenBank/DDBJ whole genome shotgun (WGS) entry which is preliminary data.</text>
</comment>
<feature type="non-terminal residue" evidence="2">
    <location>
        <position position="1"/>
    </location>
</feature>